<keyword evidence="1" id="KW-0732">Signal</keyword>
<feature type="chain" id="PRO_5025669950" evidence="1">
    <location>
        <begin position="27"/>
        <end position="124"/>
    </location>
</feature>
<feature type="signal peptide" evidence="1">
    <location>
        <begin position="1"/>
        <end position="26"/>
    </location>
</feature>
<dbReference type="AlphaFoldDB" id="A0A6B0UQ61"/>
<sequence length="124" mass="13976">MWPCSSLAILTTCVLKLLTMALRSLAVPCQRHCMATRDPSLVWSISITDPPRARIISEREFSSAFLKNSRKTWWMMLWPSTGLPTIFIRISLRSSRVLAGWADFSRASLKVTTLSSLKSAMSLQ</sequence>
<proteinExistence type="predicted"/>
<name>A0A6B0UQ61_IXORI</name>
<reference evidence="2" key="1">
    <citation type="submission" date="2019-12" db="EMBL/GenBank/DDBJ databases">
        <title>An insight into the sialome of adult female Ixodes ricinus ticks feeding for 6 days.</title>
        <authorList>
            <person name="Perner J."/>
            <person name="Ribeiro J.M.C."/>
        </authorList>
    </citation>
    <scope>NUCLEOTIDE SEQUENCE</scope>
    <source>
        <strain evidence="2">Semi-engorged</strain>
        <tissue evidence="2">Salivary glands</tissue>
    </source>
</reference>
<accession>A0A6B0UQ61</accession>
<organism evidence="2">
    <name type="scientific">Ixodes ricinus</name>
    <name type="common">Common tick</name>
    <name type="synonym">Acarus ricinus</name>
    <dbReference type="NCBI Taxonomy" id="34613"/>
    <lineage>
        <taxon>Eukaryota</taxon>
        <taxon>Metazoa</taxon>
        <taxon>Ecdysozoa</taxon>
        <taxon>Arthropoda</taxon>
        <taxon>Chelicerata</taxon>
        <taxon>Arachnida</taxon>
        <taxon>Acari</taxon>
        <taxon>Parasitiformes</taxon>
        <taxon>Ixodida</taxon>
        <taxon>Ixodoidea</taxon>
        <taxon>Ixodidae</taxon>
        <taxon>Ixodinae</taxon>
        <taxon>Ixodes</taxon>
    </lineage>
</organism>
<protein>
    <submittedName>
        <fullName evidence="2">Putative secreted protein</fullName>
    </submittedName>
</protein>
<dbReference type="EMBL" id="GIFC01009558">
    <property type="protein sequence ID" value="MXU91641.1"/>
    <property type="molecule type" value="Transcribed_RNA"/>
</dbReference>
<evidence type="ECO:0000256" key="1">
    <source>
        <dbReference type="SAM" id="SignalP"/>
    </source>
</evidence>
<evidence type="ECO:0000313" key="2">
    <source>
        <dbReference type="EMBL" id="MXU91641.1"/>
    </source>
</evidence>